<dbReference type="EMBL" id="RRAZ01000028">
    <property type="protein sequence ID" value="RRH72028.1"/>
    <property type="molecule type" value="Genomic_DNA"/>
</dbReference>
<name>A0A3P3DHH6_9RHOB</name>
<evidence type="ECO:0000313" key="2">
    <source>
        <dbReference type="Proteomes" id="UP000282125"/>
    </source>
</evidence>
<protein>
    <submittedName>
        <fullName evidence="1">Uncharacterized protein</fullName>
    </submittedName>
</protein>
<accession>A0A3P3DHH6</accession>
<comment type="caution">
    <text evidence="1">The sequence shown here is derived from an EMBL/GenBank/DDBJ whole genome shotgun (WGS) entry which is preliminary data.</text>
</comment>
<keyword evidence="2" id="KW-1185">Reference proteome</keyword>
<dbReference type="Proteomes" id="UP000282125">
    <property type="component" value="Unassembled WGS sequence"/>
</dbReference>
<gene>
    <name evidence="1" type="ORF">EG244_16065</name>
</gene>
<reference evidence="1 2" key="1">
    <citation type="submission" date="2018-11" db="EMBL/GenBank/DDBJ databases">
        <title>Gemmobacter sp. nov., YIM 102744-1 draft genome.</title>
        <authorList>
            <person name="Li G."/>
            <person name="Jiang Y."/>
        </authorList>
    </citation>
    <scope>NUCLEOTIDE SEQUENCE [LARGE SCALE GENOMIC DNA]</scope>
    <source>
        <strain evidence="1 2">YIM 102744-1</strain>
    </source>
</reference>
<evidence type="ECO:0000313" key="1">
    <source>
        <dbReference type="EMBL" id="RRH72028.1"/>
    </source>
</evidence>
<organism evidence="1 2">
    <name type="scientific">Falsigemmobacter faecalis</name>
    <dbReference type="NCBI Taxonomy" id="2488730"/>
    <lineage>
        <taxon>Bacteria</taxon>
        <taxon>Pseudomonadati</taxon>
        <taxon>Pseudomonadota</taxon>
        <taxon>Alphaproteobacteria</taxon>
        <taxon>Rhodobacterales</taxon>
        <taxon>Paracoccaceae</taxon>
        <taxon>Falsigemmobacter</taxon>
    </lineage>
</organism>
<proteinExistence type="predicted"/>
<dbReference type="AlphaFoldDB" id="A0A3P3DHH6"/>
<dbReference type="OrthoDB" id="8447973at2"/>
<dbReference type="RefSeq" id="WP_124966199.1">
    <property type="nucleotide sequence ID" value="NZ_RRAZ01000028.1"/>
</dbReference>
<sequence length="139" mass="15817">MTEKQATESWPWHWAPFEDEYWVGPFDSRELAIEAGKQEREDSGFYVAQAINAPIKLSDWIGADDLIERADESIFDSDRVSSEFDDIVFTATKAQQQDLAARVKRACDEWQEAHGLSFHASTFAEMTPPERITASERSA</sequence>